<keyword evidence="8" id="KW-0460">Magnesium</keyword>
<gene>
    <name evidence="11" type="ORF">ABLG96_18545</name>
</gene>
<keyword evidence="7" id="KW-0274">FAD</keyword>
<dbReference type="EC" id="2.7.1.180" evidence="2"/>
<dbReference type="SUPFAM" id="SSF143631">
    <property type="entry name" value="ApbE-like"/>
    <property type="match status" value="1"/>
</dbReference>
<dbReference type="Pfam" id="PF02424">
    <property type="entry name" value="ApbE"/>
    <property type="match status" value="1"/>
</dbReference>
<evidence type="ECO:0000256" key="6">
    <source>
        <dbReference type="ARBA" id="ARBA00022723"/>
    </source>
</evidence>
<evidence type="ECO:0000256" key="3">
    <source>
        <dbReference type="ARBA" id="ARBA00016337"/>
    </source>
</evidence>
<dbReference type="GO" id="GO:0016740">
    <property type="term" value="F:transferase activity"/>
    <property type="evidence" value="ECO:0007669"/>
    <property type="project" value="UniProtKB-KW"/>
</dbReference>
<comment type="cofactor">
    <cofactor evidence="1">
        <name>Mg(2+)</name>
        <dbReference type="ChEBI" id="CHEBI:18420"/>
    </cofactor>
</comment>
<proteinExistence type="predicted"/>
<dbReference type="RefSeq" id="WP_353648795.1">
    <property type="nucleotide sequence ID" value="NZ_CP159218.1"/>
</dbReference>
<evidence type="ECO:0000256" key="9">
    <source>
        <dbReference type="ARBA" id="ARBA00031306"/>
    </source>
</evidence>
<name>A0AAU8DLM6_9ACTN</name>
<dbReference type="PANTHER" id="PTHR30040:SF2">
    <property type="entry name" value="FAD:PROTEIN FMN TRANSFERASE"/>
    <property type="match status" value="1"/>
</dbReference>
<dbReference type="AlphaFoldDB" id="A0AAU8DLM6"/>
<accession>A0AAU8DLM6</accession>
<evidence type="ECO:0000256" key="10">
    <source>
        <dbReference type="ARBA" id="ARBA00048540"/>
    </source>
</evidence>
<evidence type="ECO:0000256" key="1">
    <source>
        <dbReference type="ARBA" id="ARBA00001946"/>
    </source>
</evidence>
<comment type="catalytic activity">
    <reaction evidence="10">
        <text>L-threonyl-[protein] + FAD = FMN-L-threonyl-[protein] + AMP + H(+)</text>
        <dbReference type="Rhea" id="RHEA:36847"/>
        <dbReference type="Rhea" id="RHEA-COMP:11060"/>
        <dbReference type="Rhea" id="RHEA-COMP:11061"/>
        <dbReference type="ChEBI" id="CHEBI:15378"/>
        <dbReference type="ChEBI" id="CHEBI:30013"/>
        <dbReference type="ChEBI" id="CHEBI:57692"/>
        <dbReference type="ChEBI" id="CHEBI:74257"/>
        <dbReference type="ChEBI" id="CHEBI:456215"/>
        <dbReference type="EC" id="2.7.1.180"/>
    </reaction>
</comment>
<dbReference type="GO" id="GO:0046872">
    <property type="term" value="F:metal ion binding"/>
    <property type="evidence" value="ECO:0007669"/>
    <property type="project" value="UniProtKB-KW"/>
</dbReference>
<organism evidence="11">
    <name type="scientific">Nakamurella sp. A5-74</name>
    <dbReference type="NCBI Taxonomy" id="3158264"/>
    <lineage>
        <taxon>Bacteria</taxon>
        <taxon>Bacillati</taxon>
        <taxon>Actinomycetota</taxon>
        <taxon>Actinomycetes</taxon>
        <taxon>Nakamurellales</taxon>
        <taxon>Nakamurellaceae</taxon>
        <taxon>Nakamurella</taxon>
    </lineage>
</organism>
<protein>
    <recommendedName>
        <fullName evidence="3">FAD:protein FMN transferase</fullName>
        <ecNumber evidence="2">2.7.1.180</ecNumber>
    </recommendedName>
    <alternativeName>
        <fullName evidence="9">Flavin transferase</fullName>
    </alternativeName>
</protein>
<evidence type="ECO:0000256" key="5">
    <source>
        <dbReference type="ARBA" id="ARBA00022679"/>
    </source>
</evidence>
<dbReference type="EMBL" id="CP159218">
    <property type="protein sequence ID" value="XCG63180.1"/>
    <property type="molecule type" value="Genomic_DNA"/>
</dbReference>
<reference evidence="11" key="1">
    <citation type="submission" date="2024-05" db="EMBL/GenBank/DDBJ databases">
        <authorList>
            <person name="Cai S.Y."/>
            <person name="Jin L.M."/>
            <person name="Li H.R."/>
        </authorList>
    </citation>
    <scope>NUCLEOTIDE SEQUENCE</scope>
    <source>
        <strain evidence="11">A5-74</strain>
    </source>
</reference>
<evidence type="ECO:0000256" key="8">
    <source>
        <dbReference type="ARBA" id="ARBA00022842"/>
    </source>
</evidence>
<dbReference type="PANTHER" id="PTHR30040">
    <property type="entry name" value="THIAMINE BIOSYNTHESIS LIPOPROTEIN APBE"/>
    <property type="match status" value="1"/>
</dbReference>
<keyword evidence="4" id="KW-0285">Flavoprotein</keyword>
<dbReference type="InterPro" id="IPR003374">
    <property type="entry name" value="ApbE-like_sf"/>
</dbReference>
<sequence>MPDLGRRRPLSAQYRFSALGTHWRIASPNSFDPEIRRQVDERVAEFDAAWSRFRSDSLVSRMAREPGTYEFPPEAAAVMSLYRTVYELTAGRVTPLVGAALEHLGYDAQYTLQRRPGVRATPSWDDALTVTGSSITTTAPVVLDIGAAGKGMLVDLVAELIDPDHDGRILVDASGDLLHRGPVPCRVGLEHPLDPTMVIGVAELRDASLCSSAVNRRRWGADLHHVVDPFTGEPVRGTQATWVVAENTALADVLATALFFTEPSVLAQRYPFSYVRMSDDGSIDWSPDFPGELFL</sequence>
<keyword evidence="5 11" id="KW-0808">Transferase</keyword>
<evidence type="ECO:0000256" key="2">
    <source>
        <dbReference type="ARBA" id="ARBA00011955"/>
    </source>
</evidence>
<dbReference type="InterPro" id="IPR024932">
    <property type="entry name" value="ApbE"/>
</dbReference>
<evidence type="ECO:0000256" key="7">
    <source>
        <dbReference type="ARBA" id="ARBA00022827"/>
    </source>
</evidence>
<dbReference type="Gene3D" id="3.10.520.10">
    <property type="entry name" value="ApbE-like domains"/>
    <property type="match status" value="1"/>
</dbReference>
<evidence type="ECO:0000256" key="4">
    <source>
        <dbReference type="ARBA" id="ARBA00022630"/>
    </source>
</evidence>
<evidence type="ECO:0000313" key="11">
    <source>
        <dbReference type="EMBL" id="XCG63180.1"/>
    </source>
</evidence>
<keyword evidence="6" id="KW-0479">Metal-binding</keyword>